<gene>
    <name evidence="3" type="primary">LOC116943129</name>
</gene>
<protein>
    <submittedName>
        <fullName evidence="3">NPC intracellular cholesterol transporter 2-like</fullName>
    </submittedName>
</protein>
<keyword evidence="2" id="KW-1185">Reference proteome</keyword>
<evidence type="ECO:0000313" key="2">
    <source>
        <dbReference type="Proteomes" id="UP001318040"/>
    </source>
</evidence>
<sequence length="130" mass="14491">MVRSLRRAVGLGSADPRALCRAAGVVSNTATAVVHSIVAGFPVRFSIPQSDGWKSGLRLPARRGPRLQLRRQGAPVKSSYPNVCRHWTCIDRLVFGEAQIKLVVKWQLKDDNGKDLFCFKFPVKIVRCDF</sequence>
<dbReference type="KEGG" id="pmrn:116943129"/>
<dbReference type="InterPro" id="IPR003172">
    <property type="entry name" value="ML_dom"/>
</dbReference>
<evidence type="ECO:0000313" key="3">
    <source>
        <dbReference type="RefSeq" id="XP_032811598.1"/>
    </source>
</evidence>
<dbReference type="Proteomes" id="UP001318040">
    <property type="component" value="Chromosome 17"/>
</dbReference>
<organism evidence="2 3">
    <name type="scientific">Petromyzon marinus</name>
    <name type="common">Sea lamprey</name>
    <dbReference type="NCBI Taxonomy" id="7757"/>
    <lineage>
        <taxon>Eukaryota</taxon>
        <taxon>Metazoa</taxon>
        <taxon>Chordata</taxon>
        <taxon>Craniata</taxon>
        <taxon>Vertebrata</taxon>
        <taxon>Cyclostomata</taxon>
        <taxon>Hyperoartia</taxon>
        <taxon>Petromyzontiformes</taxon>
        <taxon>Petromyzontidae</taxon>
        <taxon>Petromyzon</taxon>
    </lineage>
</organism>
<dbReference type="SUPFAM" id="SSF81296">
    <property type="entry name" value="E set domains"/>
    <property type="match status" value="1"/>
</dbReference>
<reference evidence="3" key="1">
    <citation type="submission" date="2025-08" db="UniProtKB">
        <authorList>
            <consortium name="RefSeq"/>
        </authorList>
    </citation>
    <scope>IDENTIFICATION</scope>
    <source>
        <tissue evidence="3">Sperm</tissue>
    </source>
</reference>
<proteinExistence type="predicted"/>
<dbReference type="RefSeq" id="XP_032811598.1">
    <property type="nucleotide sequence ID" value="XM_032955707.1"/>
</dbReference>
<dbReference type="Gene3D" id="2.60.40.770">
    <property type="match status" value="1"/>
</dbReference>
<feature type="domain" description="MD-2-related lipid-recognition" evidence="1">
    <location>
        <begin position="25"/>
        <end position="125"/>
    </location>
</feature>
<evidence type="ECO:0000259" key="1">
    <source>
        <dbReference type="Pfam" id="PF02221"/>
    </source>
</evidence>
<dbReference type="AlphaFoldDB" id="A0AAJ7WWU1"/>
<accession>A0AAJ7WWU1</accession>
<dbReference type="InterPro" id="IPR014756">
    <property type="entry name" value="Ig_E-set"/>
</dbReference>
<name>A0AAJ7WWU1_PETMA</name>
<dbReference type="Pfam" id="PF02221">
    <property type="entry name" value="E1_DerP2_DerF2"/>
    <property type="match status" value="1"/>
</dbReference>